<keyword evidence="2" id="KW-1185">Reference proteome</keyword>
<sequence>MQRSLFPFILVPLTLLSWLRAYLIYHEAVAGLYGVQVTDYFKNESTELPTFDNLTIDDRPENIFHFIQVSDLHISKYYKPGGASHFLYFLSSALPVVSPSFVLVTGDLTDGKGQYNGRSHQIIDEWTTYQTALQESGVLNRTNFWYDMRGNHDCFNVGSWDSDHNLYRLYSVVKKRGFDFTVEKNFGRYRFIGIDACPKSGPSRPYNFFGYYEINDMDRLSEKLLDSSIKSNHTFLLAHYPKATLLYGRTSKGETFEDLSNHISVYMCGHLHKLAIGLGDHLQIYRPTNYLELELGDMKVNAIYRILAIDHDLVSFIDVQLPLPEIPLRTPPPPAVGFSILPEKLSYPPIILITNPKGSAYSMKYREPVHRIKYSTHIRMLIFSDHNIDKITIFLDGKVHDQDVNYKGNSKNDKEYLPLWTSQWDPSNFDDDKDHVIVVKALDTSGQVGESRVIFRVDGKRSNMNGGIGEVLIGLDWAAVARFGYMICHVTLTIYMLATKLYVTYNPDHPLIVSFHASKKTLTRSYFRNLVPSLQQGGYGLFWLYGIQFFRNLRWLPLADTWRHGAADFVFSIMTVITWFVIITGDRRWRTKWLMWGIILWLWRGIELYKLSQIYGHFVFWANIQTFWWLFWGWYGISKGIVS</sequence>
<organism evidence="1 2">
    <name type="scientific">Racocetra persica</name>
    <dbReference type="NCBI Taxonomy" id="160502"/>
    <lineage>
        <taxon>Eukaryota</taxon>
        <taxon>Fungi</taxon>
        <taxon>Fungi incertae sedis</taxon>
        <taxon>Mucoromycota</taxon>
        <taxon>Glomeromycotina</taxon>
        <taxon>Glomeromycetes</taxon>
        <taxon>Diversisporales</taxon>
        <taxon>Gigasporaceae</taxon>
        <taxon>Racocetra</taxon>
    </lineage>
</organism>
<gene>
    <name evidence="1" type="ORF">RPERSI_LOCUS1932</name>
</gene>
<protein>
    <submittedName>
        <fullName evidence="1">15548_t:CDS:1</fullName>
    </submittedName>
</protein>
<dbReference type="EMBL" id="CAJVQC010001968">
    <property type="protein sequence ID" value="CAG8503562.1"/>
    <property type="molecule type" value="Genomic_DNA"/>
</dbReference>
<evidence type="ECO:0000313" key="1">
    <source>
        <dbReference type="EMBL" id="CAG8503562.1"/>
    </source>
</evidence>
<reference evidence="1" key="1">
    <citation type="submission" date="2021-06" db="EMBL/GenBank/DDBJ databases">
        <authorList>
            <person name="Kallberg Y."/>
            <person name="Tangrot J."/>
            <person name="Rosling A."/>
        </authorList>
    </citation>
    <scope>NUCLEOTIDE SEQUENCE</scope>
    <source>
        <strain evidence="1">MA461A</strain>
    </source>
</reference>
<evidence type="ECO:0000313" key="2">
    <source>
        <dbReference type="Proteomes" id="UP000789920"/>
    </source>
</evidence>
<dbReference type="Proteomes" id="UP000789920">
    <property type="component" value="Unassembled WGS sequence"/>
</dbReference>
<name>A0ACA9L2N0_9GLOM</name>
<accession>A0ACA9L2N0</accession>
<proteinExistence type="predicted"/>
<comment type="caution">
    <text evidence="1">The sequence shown here is derived from an EMBL/GenBank/DDBJ whole genome shotgun (WGS) entry which is preliminary data.</text>
</comment>